<dbReference type="GO" id="GO:0045893">
    <property type="term" value="P:positive regulation of DNA-templated transcription"/>
    <property type="evidence" value="ECO:0007669"/>
    <property type="project" value="TreeGrafter"/>
</dbReference>
<dbReference type="GO" id="GO:0180022">
    <property type="term" value="C:RQC-trigger complex"/>
    <property type="evidence" value="ECO:0007669"/>
    <property type="project" value="InterPro"/>
</dbReference>
<feature type="compositionally biased region" description="Basic and acidic residues" evidence="1">
    <location>
        <begin position="475"/>
        <end position="487"/>
    </location>
</feature>
<evidence type="ECO:0000313" key="4">
    <source>
        <dbReference type="Proteomes" id="UP000054302"/>
    </source>
</evidence>
<dbReference type="Proteomes" id="UP000054302">
    <property type="component" value="Unassembled WGS sequence"/>
</dbReference>
<sequence>MSSSSDLESWSIPRLKRLLPLDDTSLGEIITYTATLSKPAAAEHLKNLLGDDGPALEFIASFNSRRKAGDGEPISRGGSSMTGSGSGGNDRRGGASGNGGNNDDDGHVPARKRGSGGAKKSKSNLHSAGPVRVPEGYGDVTGGYTKQYDGGREKAHEKFAMADTLHLPTVSNAGVTGSVGSSRDVSPAPGKNAGGAAKLPPSASGNLISDFGFANVRSKQAKKPQGHASHQQFHSSGSQPHSGTSTPQSGGKATTTTTTSSISDLTAAIAALELSTNPSLSTHRRKCTCNASIHPLFTTAPNCLNCGKIICALEGLQPCSFCDAPILTKTQVQDMIRALKDERGIEKMVAHNVGQQSQHSHSGRGTPTMTPFGGSGTPNDSGDEAIARATAHRDKLLAFQRENAQRTKIHDEAADYDTTLTAGATQWMTPLQRAAALKKQQKYLREMEEANKPEWEKKRTVLSVGIKNGKLVRTYEKAPREREKENEEMGGEGEGDIDDDAGGGVKQELSVGRTGKGAFSDNPLLASGKLIRPLWKAPEGESGGKGKGKDQDRERPSVWRRVQDDNEDNEQWILTGGLHGFGVEDRKMEDGS</sequence>
<dbReference type="Pfam" id="PF06221">
    <property type="entry name" value="zf-C2HC5"/>
    <property type="match status" value="1"/>
</dbReference>
<dbReference type="GeneID" id="27323928"/>
<dbReference type="AlphaFoldDB" id="A0A0D1WR33"/>
<reference evidence="3 4" key="1">
    <citation type="submission" date="2015-01" db="EMBL/GenBank/DDBJ databases">
        <title>The Genome Sequence of Exophiala mesophila CBS40295.</title>
        <authorList>
            <consortium name="The Broad Institute Genomics Platform"/>
            <person name="Cuomo C."/>
            <person name="de Hoog S."/>
            <person name="Gorbushina A."/>
            <person name="Stielow B."/>
            <person name="Teixiera M."/>
            <person name="Abouelleil A."/>
            <person name="Chapman S.B."/>
            <person name="Priest M."/>
            <person name="Young S.K."/>
            <person name="Wortman J."/>
            <person name="Nusbaum C."/>
            <person name="Birren B."/>
        </authorList>
    </citation>
    <scope>NUCLEOTIDE SEQUENCE [LARGE SCALE GENOMIC DNA]</scope>
    <source>
        <strain evidence="3 4">CBS 40295</strain>
    </source>
</reference>
<feature type="compositionally biased region" description="Acidic residues" evidence="1">
    <location>
        <begin position="488"/>
        <end position="501"/>
    </location>
</feature>
<protein>
    <recommendedName>
        <fullName evidence="2">TRIP4/RQT4 C2HC5-type zinc finger domain-containing protein</fullName>
    </recommendedName>
</protein>
<dbReference type="STRING" id="212818.A0A0D1WR33"/>
<feature type="region of interest" description="Disordered" evidence="1">
    <location>
        <begin position="63"/>
        <end position="140"/>
    </location>
</feature>
<feature type="region of interest" description="Disordered" evidence="1">
    <location>
        <begin position="170"/>
        <end position="202"/>
    </location>
</feature>
<dbReference type="RefSeq" id="XP_016223129.1">
    <property type="nucleotide sequence ID" value="XM_016370836.1"/>
</dbReference>
<dbReference type="InterPro" id="IPR039128">
    <property type="entry name" value="TRIP4-like"/>
</dbReference>
<dbReference type="EMBL" id="KN847523">
    <property type="protein sequence ID" value="KIV91555.1"/>
    <property type="molecule type" value="Genomic_DNA"/>
</dbReference>
<name>A0A0D1WR33_EXOME</name>
<proteinExistence type="predicted"/>
<dbReference type="PANTHER" id="PTHR12963">
    <property type="entry name" value="THYROID RECEPTOR INTERACTING PROTEIN RELATED"/>
    <property type="match status" value="1"/>
</dbReference>
<dbReference type="OrthoDB" id="338816at2759"/>
<accession>A0A0D1WR33</accession>
<dbReference type="OMA" id="MWASPQE"/>
<dbReference type="PANTHER" id="PTHR12963:SF4">
    <property type="entry name" value="ACTIVATING SIGNAL COINTEGRATOR 1"/>
    <property type="match status" value="1"/>
</dbReference>
<dbReference type="VEuPathDB" id="FungiDB:PV10_06083"/>
<evidence type="ECO:0000259" key="2">
    <source>
        <dbReference type="Pfam" id="PF06221"/>
    </source>
</evidence>
<feature type="domain" description="TRIP4/RQT4 C2HC5-type zinc finger" evidence="2">
    <location>
        <begin position="284"/>
        <end position="336"/>
    </location>
</feature>
<feature type="compositionally biased region" description="Low complexity" evidence="1">
    <location>
        <begin position="187"/>
        <end position="201"/>
    </location>
</feature>
<keyword evidence="4" id="KW-1185">Reference proteome</keyword>
<feature type="compositionally biased region" description="Basic and acidic residues" evidence="1">
    <location>
        <begin position="538"/>
        <end position="564"/>
    </location>
</feature>
<dbReference type="HOGENOM" id="CLU_027500_1_0_1"/>
<feature type="region of interest" description="Disordered" evidence="1">
    <location>
        <begin position="475"/>
        <end position="573"/>
    </location>
</feature>
<organism evidence="3 4">
    <name type="scientific">Exophiala mesophila</name>
    <name type="common">Black yeast-like fungus</name>
    <dbReference type="NCBI Taxonomy" id="212818"/>
    <lineage>
        <taxon>Eukaryota</taxon>
        <taxon>Fungi</taxon>
        <taxon>Dikarya</taxon>
        <taxon>Ascomycota</taxon>
        <taxon>Pezizomycotina</taxon>
        <taxon>Eurotiomycetes</taxon>
        <taxon>Chaetothyriomycetidae</taxon>
        <taxon>Chaetothyriales</taxon>
        <taxon>Herpotrichiellaceae</taxon>
        <taxon>Exophiala</taxon>
    </lineage>
</organism>
<feature type="region of interest" description="Disordered" evidence="1">
    <location>
        <begin position="218"/>
        <end position="259"/>
    </location>
</feature>
<feature type="compositionally biased region" description="Polar residues" evidence="1">
    <location>
        <begin position="170"/>
        <end position="184"/>
    </location>
</feature>
<feature type="compositionally biased region" description="Polar residues" evidence="1">
    <location>
        <begin position="228"/>
        <end position="252"/>
    </location>
</feature>
<evidence type="ECO:0000256" key="1">
    <source>
        <dbReference type="SAM" id="MobiDB-lite"/>
    </source>
</evidence>
<evidence type="ECO:0000313" key="3">
    <source>
        <dbReference type="EMBL" id="KIV91555.1"/>
    </source>
</evidence>
<feature type="compositionally biased region" description="Gly residues" evidence="1">
    <location>
        <begin position="84"/>
        <end position="100"/>
    </location>
</feature>
<dbReference type="GO" id="GO:0008270">
    <property type="term" value="F:zinc ion binding"/>
    <property type="evidence" value="ECO:0007669"/>
    <property type="project" value="InterPro"/>
</dbReference>
<dbReference type="GO" id="GO:0005634">
    <property type="term" value="C:nucleus"/>
    <property type="evidence" value="ECO:0007669"/>
    <property type="project" value="InterPro"/>
</dbReference>
<dbReference type="InterPro" id="IPR009349">
    <property type="entry name" value="TRIP4/RQT4_C2HC5_Znf"/>
</dbReference>
<gene>
    <name evidence="3" type="ORF">PV10_06083</name>
</gene>
<feature type="compositionally biased region" description="Basic residues" evidence="1">
    <location>
        <begin position="109"/>
        <end position="123"/>
    </location>
</feature>
<dbReference type="GO" id="GO:0072344">
    <property type="term" value="P:rescue of stalled ribosome"/>
    <property type="evidence" value="ECO:0007669"/>
    <property type="project" value="InterPro"/>
</dbReference>